<protein>
    <submittedName>
        <fullName evidence="8">Integrase</fullName>
    </submittedName>
</protein>
<feature type="domain" description="Tyr recombinase" evidence="6">
    <location>
        <begin position="211"/>
        <end position="384"/>
    </location>
</feature>
<evidence type="ECO:0000313" key="8">
    <source>
        <dbReference type="EMBL" id="MET3865457.1"/>
    </source>
</evidence>
<evidence type="ECO:0000256" key="5">
    <source>
        <dbReference type="PROSITE-ProRule" id="PRU01248"/>
    </source>
</evidence>
<evidence type="ECO:0000256" key="4">
    <source>
        <dbReference type="ARBA" id="ARBA00023172"/>
    </source>
</evidence>
<organism evidence="8 9">
    <name type="scientific">Methylobacterium radiotolerans</name>
    <dbReference type="NCBI Taxonomy" id="31998"/>
    <lineage>
        <taxon>Bacteria</taxon>
        <taxon>Pseudomonadati</taxon>
        <taxon>Pseudomonadota</taxon>
        <taxon>Alphaproteobacteria</taxon>
        <taxon>Hyphomicrobiales</taxon>
        <taxon>Methylobacteriaceae</taxon>
        <taxon>Methylobacterium</taxon>
    </lineage>
</organism>
<dbReference type="CDD" id="cd00801">
    <property type="entry name" value="INT_P4_C"/>
    <property type="match status" value="1"/>
</dbReference>
<feature type="domain" description="Core-binding (CB)" evidence="7">
    <location>
        <begin position="99"/>
        <end position="180"/>
    </location>
</feature>
<dbReference type="EMBL" id="JBEPNW010000002">
    <property type="protein sequence ID" value="MET3865457.1"/>
    <property type="molecule type" value="Genomic_DNA"/>
</dbReference>
<evidence type="ECO:0000259" key="7">
    <source>
        <dbReference type="PROSITE" id="PS51900"/>
    </source>
</evidence>
<evidence type="ECO:0000259" key="6">
    <source>
        <dbReference type="PROSITE" id="PS51898"/>
    </source>
</evidence>
<reference evidence="8 9" key="1">
    <citation type="submission" date="2024-06" db="EMBL/GenBank/DDBJ databases">
        <title>Genomics of switchgrass bacterial isolates.</title>
        <authorList>
            <person name="Shade A."/>
        </authorList>
    </citation>
    <scope>NUCLEOTIDE SEQUENCE [LARGE SCALE GENOMIC DNA]</scope>
    <source>
        <strain evidence="8 9">PvP084</strain>
    </source>
</reference>
<evidence type="ECO:0000256" key="1">
    <source>
        <dbReference type="ARBA" id="ARBA00008857"/>
    </source>
</evidence>
<comment type="similarity">
    <text evidence="1">Belongs to the 'phage' integrase family.</text>
</comment>
<dbReference type="PROSITE" id="PS51900">
    <property type="entry name" value="CB"/>
    <property type="match status" value="1"/>
</dbReference>
<dbReference type="Gene3D" id="1.10.443.10">
    <property type="entry name" value="Intergrase catalytic core"/>
    <property type="match status" value="1"/>
</dbReference>
<dbReference type="PANTHER" id="PTHR30629">
    <property type="entry name" value="PROPHAGE INTEGRASE"/>
    <property type="match status" value="1"/>
</dbReference>
<evidence type="ECO:0000256" key="2">
    <source>
        <dbReference type="ARBA" id="ARBA00022908"/>
    </source>
</evidence>
<keyword evidence="9" id="KW-1185">Reference proteome</keyword>
<dbReference type="Proteomes" id="UP001549119">
    <property type="component" value="Unassembled WGS sequence"/>
</dbReference>
<gene>
    <name evidence="8" type="ORF">ABIC20_002766</name>
</gene>
<dbReference type="Pfam" id="PF13356">
    <property type="entry name" value="Arm-DNA-bind_3"/>
    <property type="match status" value="1"/>
</dbReference>
<dbReference type="Gene3D" id="1.10.150.130">
    <property type="match status" value="1"/>
</dbReference>
<dbReference type="InterPro" id="IPR053876">
    <property type="entry name" value="Phage_int_M"/>
</dbReference>
<dbReference type="PROSITE" id="PS51898">
    <property type="entry name" value="TYR_RECOMBINASE"/>
    <property type="match status" value="1"/>
</dbReference>
<dbReference type="InterPro" id="IPR011010">
    <property type="entry name" value="DNA_brk_join_enz"/>
</dbReference>
<dbReference type="InterPro" id="IPR050808">
    <property type="entry name" value="Phage_Integrase"/>
</dbReference>
<dbReference type="PANTHER" id="PTHR30629:SF2">
    <property type="entry name" value="PROPHAGE INTEGRASE INTS-RELATED"/>
    <property type="match status" value="1"/>
</dbReference>
<evidence type="ECO:0000256" key="3">
    <source>
        <dbReference type="ARBA" id="ARBA00023125"/>
    </source>
</evidence>
<dbReference type="InterPro" id="IPR013762">
    <property type="entry name" value="Integrase-like_cat_sf"/>
</dbReference>
<dbReference type="InterPro" id="IPR010998">
    <property type="entry name" value="Integrase_recombinase_N"/>
</dbReference>
<dbReference type="InterPro" id="IPR038488">
    <property type="entry name" value="Integrase_DNA-bd_sf"/>
</dbReference>
<dbReference type="InterPro" id="IPR025166">
    <property type="entry name" value="Integrase_DNA_bind_dom"/>
</dbReference>
<keyword evidence="2" id="KW-0229">DNA integration</keyword>
<keyword evidence="4" id="KW-0233">DNA recombination</keyword>
<dbReference type="InterPro" id="IPR002104">
    <property type="entry name" value="Integrase_catalytic"/>
</dbReference>
<accession>A0ABV2NG38</accession>
<dbReference type="SUPFAM" id="SSF56349">
    <property type="entry name" value="DNA breaking-rejoining enzymes"/>
    <property type="match status" value="1"/>
</dbReference>
<sequence>MSGKLTAIGVAKLKTPGMYGDGNGLWLQVTGKGGKSWIFRYTLKGKSREMGLGPVNTFSLAEARDKAQACRKLCYEGIDPIEMRRERRQEAAVEAAKAVTFRTCAEGYVEAHKAGWRNGKHVAQWSATLEAYAYPIIGELPVQAVDTALVMQVLQPIWTEKPETASRVRGRIEAILDWAKTNTYRSGENPARWKGHLSNLLPKRSKVRKVEHHPALPFAEVPAFMKKVGEHSGVASKLMAFTILTAARTGEALGALWSEIDMQAGVWTLPAERMKAEVEHKVPLSAPALALLAEMQGLDDIYVFPGNRAGRPLSNMAMLMLLRRMGQDDITAHGFRSSFSDWAAETTSFPYEVREMALAHTIENKVEAAYRRGDLFAKRRELMDAWATFCRGTE</sequence>
<evidence type="ECO:0000313" key="9">
    <source>
        <dbReference type="Proteomes" id="UP001549119"/>
    </source>
</evidence>
<dbReference type="Gene3D" id="3.30.160.390">
    <property type="entry name" value="Integrase, DNA-binding domain"/>
    <property type="match status" value="1"/>
</dbReference>
<dbReference type="Pfam" id="PF22022">
    <property type="entry name" value="Phage_int_M"/>
    <property type="match status" value="1"/>
</dbReference>
<comment type="caution">
    <text evidence="8">The sequence shown here is derived from an EMBL/GenBank/DDBJ whole genome shotgun (WGS) entry which is preliminary data.</text>
</comment>
<dbReference type="RefSeq" id="WP_209650880.1">
    <property type="nucleotide sequence ID" value="NZ_JBEPNV010000001.1"/>
</dbReference>
<name>A0ABV2NG38_9HYPH</name>
<dbReference type="InterPro" id="IPR044068">
    <property type="entry name" value="CB"/>
</dbReference>
<dbReference type="Pfam" id="PF00589">
    <property type="entry name" value="Phage_integrase"/>
    <property type="match status" value="1"/>
</dbReference>
<proteinExistence type="inferred from homology"/>
<keyword evidence="3 5" id="KW-0238">DNA-binding</keyword>